<evidence type="ECO:0000256" key="5">
    <source>
        <dbReference type="ARBA" id="ARBA00023010"/>
    </source>
</evidence>
<proteinExistence type="predicted"/>
<evidence type="ECO:0000256" key="1">
    <source>
        <dbReference type="ARBA" id="ARBA00004567"/>
    </source>
</evidence>
<dbReference type="InterPro" id="IPR036322">
    <property type="entry name" value="WD40_repeat_dom_sf"/>
</dbReference>
<dbReference type="GO" id="GO:0006406">
    <property type="term" value="P:mRNA export from nucleus"/>
    <property type="evidence" value="ECO:0007669"/>
    <property type="project" value="TreeGrafter"/>
</dbReference>
<dbReference type="PANTHER" id="PTHR13257">
    <property type="entry name" value="NUCLEOPORIN NUP84-RELATED"/>
    <property type="match status" value="1"/>
</dbReference>
<dbReference type="GO" id="GO:0005643">
    <property type="term" value="C:nuclear pore"/>
    <property type="evidence" value="ECO:0007669"/>
    <property type="project" value="UniProtKB-SubCell"/>
</dbReference>
<keyword evidence="7" id="KW-0539">Nucleus</keyword>
<feature type="region of interest" description="Disordered" evidence="9">
    <location>
        <begin position="785"/>
        <end position="810"/>
    </location>
</feature>
<dbReference type="AlphaFoldDB" id="A0A6G1KQ77"/>
<evidence type="ECO:0000256" key="2">
    <source>
        <dbReference type="ARBA" id="ARBA00022448"/>
    </source>
</evidence>
<keyword evidence="3" id="KW-0509">mRNA transport</keyword>
<name>A0A6G1KQ77_9PLEO</name>
<evidence type="ECO:0000313" key="10">
    <source>
        <dbReference type="EMBL" id="KAF2714477.1"/>
    </source>
</evidence>
<dbReference type="EMBL" id="MU005764">
    <property type="protein sequence ID" value="KAF2714477.1"/>
    <property type="molecule type" value="Genomic_DNA"/>
</dbReference>
<evidence type="ECO:0000256" key="7">
    <source>
        <dbReference type="ARBA" id="ARBA00023242"/>
    </source>
</evidence>
<evidence type="ECO:0000256" key="8">
    <source>
        <dbReference type="SAM" id="Coils"/>
    </source>
</evidence>
<keyword evidence="2" id="KW-0813">Transport</keyword>
<keyword evidence="11" id="KW-1185">Reference proteome</keyword>
<comment type="subcellular location">
    <subcellularLocation>
        <location evidence="1">Nucleus</location>
        <location evidence="1">Nuclear pore complex</location>
    </subcellularLocation>
</comment>
<sequence>MPKVLSYTPEWLSRPNAGYKLFAPTTAPAALSPSAEHTLSGTRKTIATRGSEIFVAVGNTIRWADLTSLRENPQAPYRALKVFTPLPITRLTISPDGTYLAVSTSHTVHVVVLPDSAHLDSDDTSTLKVKTFQVGPTAHVREESTVVSVLWHPLGYHGRCLVTVTLEGVVRLWEINRSDRSTFSDPALSIDLKKLANAANDEEDLSASKYGAPKGFSPDSFELEVASACFGDFPEQEDVHGWAPLTLWIAMVEGDLYALCPLLPSKWQLDESTGSSTFLQTLATSINIKYADTKDNADATRDENETADKQLSWLSDILYQEPFTEDLPNGDTIKVFTRPNSVPACPLLQGPFLIGPEVDEFELSDIIVFSLKTFSKGTEDESAEGLPAAVICLLTDTCQVHVCLDLEGVVGQWLPSSSVDEITWPQASAHTLAIVETIALTNDETSSYNQSITPDIYTDFSFFVSHASGVFYISLEPWIRKLENELSEPQDEGAEFRLNRLLEAANTQVEHCLRFPTRNQAVKQEVTSCVAVAVADGDNTGYLVLTTVGNEPQAAFLDVPEDGVPTEEELAQYLTWTVPPSEMRQTYQPPKVLYESANLRSLIDQKIPSRHAACLKDEIRLSPANLQLLMEVHRVLAQHTRGLRDGVADLFRRCERLRDEFRDQVFRTAQLATKIESVLGNDDAQSPASEGSYGNAKIDERLEKVKARQEQINARYETIRRKVINVGGTALSDKETGWVEELQTMERTLDKTVQNLSDDADGSNMPVWERLEKIKEHKKTLAKEVEKMSKESRNERGPSNVKIPSQSRKQENDYIEALLNRETALVEAAADRLRSMGISIPVEGGS</sequence>
<dbReference type="PANTHER" id="PTHR13257:SF0">
    <property type="entry name" value="NUCLEAR PORE COMPLEX PROTEIN NUP88"/>
    <property type="match status" value="1"/>
</dbReference>
<feature type="coiled-coil region" evidence="8">
    <location>
        <begin position="695"/>
        <end position="722"/>
    </location>
</feature>
<dbReference type="Gene3D" id="2.130.10.10">
    <property type="entry name" value="YVTN repeat-like/Quinoprotein amine dehydrogenase"/>
    <property type="match status" value="1"/>
</dbReference>
<dbReference type="GO" id="GO:0006606">
    <property type="term" value="P:protein import into nucleus"/>
    <property type="evidence" value="ECO:0007669"/>
    <property type="project" value="TreeGrafter"/>
</dbReference>
<reference evidence="10" key="1">
    <citation type="journal article" date="2020" name="Stud. Mycol.">
        <title>101 Dothideomycetes genomes: a test case for predicting lifestyles and emergence of pathogens.</title>
        <authorList>
            <person name="Haridas S."/>
            <person name="Albert R."/>
            <person name="Binder M."/>
            <person name="Bloem J."/>
            <person name="Labutti K."/>
            <person name="Salamov A."/>
            <person name="Andreopoulos B."/>
            <person name="Baker S."/>
            <person name="Barry K."/>
            <person name="Bills G."/>
            <person name="Bluhm B."/>
            <person name="Cannon C."/>
            <person name="Castanera R."/>
            <person name="Culley D."/>
            <person name="Daum C."/>
            <person name="Ezra D."/>
            <person name="Gonzalez J."/>
            <person name="Henrissat B."/>
            <person name="Kuo A."/>
            <person name="Liang C."/>
            <person name="Lipzen A."/>
            <person name="Lutzoni F."/>
            <person name="Magnuson J."/>
            <person name="Mondo S."/>
            <person name="Nolan M."/>
            <person name="Ohm R."/>
            <person name="Pangilinan J."/>
            <person name="Park H.-J."/>
            <person name="Ramirez L."/>
            <person name="Alfaro M."/>
            <person name="Sun H."/>
            <person name="Tritt A."/>
            <person name="Yoshinaga Y."/>
            <person name="Zwiers L.-H."/>
            <person name="Turgeon B."/>
            <person name="Goodwin S."/>
            <person name="Spatafora J."/>
            <person name="Crous P."/>
            <person name="Grigoriev I."/>
        </authorList>
    </citation>
    <scope>NUCLEOTIDE SEQUENCE</scope>
    <source>
        <strain evidence="10">CBS 279.74</strain>
    </source>
</reference>
<accession>A0A6G1KQ77</accession>
<protein>
    <submittedName>
        <fullName evidence="10">Uncharacterized protein</fullName>
    </submittedName>
</protein>
<dbReference type="InterPro" id="IPR015943">
    <property type="entry name" value="WD40/YVTN_repeat-like_dom_sf"/>
</dbReference>
<dbReference type="InterPro" id="IPR037700">
    <property type="entry name" value="NUP88/NUP82"/>
</dbReference>
<dbReference type="GO" id="GO:0000056">
    <property type="term" value="P:ribosomal small subunit export from nucleus"/>
    <property type="evidence" value="ECO:0007669"/>
    <property type="project" value="InterPro"/>
</dbReference>
<gene>
    <name evidence="10" type="ORF">K504DRAFT_468985</name>
</gene>
<keyword evidence="6" id="KW-0906">Nuclear pore complex</keyword>
<dbReference type="GO" id="GO:0000055">
    <property type="term" value="P:ribosomal large subunit export from nucleus"/>
    <property type="evidence" value="ECO:0007669"/>
    <property type="project" value="InterPro"/>
</dbReference>
<dbReference type="Proteomes" id="UP000799428">
    <property type="component" value="Unassembled WGS sequence"/>
</dbReference>
<keyword evidence="5" id="KW-0811">Translocation</keyword>
<keyword evidence="8" id="KW-0175">Coiled coil</keyword>
<feature type="compositionally biased region" description="Basic and acidic residues" evidence="9">
    <location>
        <begin position="785"/>
        <end position="796"/>
    </location>
</feature>
<dbReference type="GO" id="GO:0017056">
    <property type="term" value="F:structural constituent of nuclear pore"/>
    <property type="evidence" value="ECO:0007669"/>
    <property type="project" value="InterPro"/>
</dbReference>
<organism evidence="10 11">
    <name type="scientific">Pleomassaria siparia CBS 279.74</name>
    <dbReference type="NCBI Taxonomy" id="1314801"/>
    <lineage>
        <taxon>Eukaryota</taxon>
        <taxon>Fungi</taxon>
        <taxon>Dikarya</taxon>
        <taxon>Ascomycota</taxon>
        <taxon>Pezizomycotina</taxon>
        <taxon>Dothideomycetes</taxon>
        <taxon>Pleosporomycetidae</taxon>
        <taxon>Pleosporales</taxon>
        <taxon>Pleomassariaceae</taxon>
        <taxon>Pleomassaria</taxon>
    </lineage>
</organism>
<keyword evidence="4" id="KW-0653">Protein transport</keyword>
<evidence type="ECO:0000256" key="3">
    <source>
        <dbReference type="ARBA" id="ARBA00022816"/>
    </source>
</evidence>
<evidence type="ECO:0000313" key="11">
    <source>
        <dbReference type="Proteomes" id="UP000799428"/>
    </source>
</evidence>
<dbReference type="OrthoDB" id="341482at2759"/>
<evidence type="ECO:0000256" key="6">
    <source>
        <dbReference type="ARBA" id="ARBA00023132"/>
    </source>
</evidence>
<dbReference type="SUPFAM" id="SSF50978">
    <property type="entry name" value="WD40 repeat-like"/>
    <property type="match status" value="1"/>
</dbReference>
<evidence type="ECO:0000256" key="9">
    <source>
        <dbReference type="SAM" id="MobiDB-lite"/>
    </source>
</evidence>
<evidence type="ECO:0000256" key="4">
    <source>
        <dbReference type="ARBA" id="ARBA00022927"/>
    </source>
</evidence>